<feature type="domain" description="Gfo/Idh/MocA-like oxidoreductase N-terminal" evidence="3">
    <location>
        <begin position="4"/>
        <end position="120"/>
    </location>
</feature>
<dbReference type="GO" id="GO:0000166">
    <property type="term" value="F:nucleotide binding"/>
    <property type="evidence" value="ECO:0007669"/>
    <property type="project" value="InterPro"/>
</dbReference>
<reference evidence="5 6" key="1">
    <citation type="submission" date="2017-04" db="EMBL/GenBank/DDBJ databases">
        <authorList>
            <person name="Afonso C.L."/>
            <person name="Miller P.J."/>
            <person name="Scott M.A."/>
            <person name="Spackman E."/>
            <person name="Goraichik I."/>
            <person name="Dimitrov K.M."/>
            <person name="Suarez D.L."/>
            <person name="Swayne D.E."/>
        </authorList>
    </citation>
    <scope>NUCLEOTIDE SEQUENCE [LARGE SCALE GENOMIC DNA]</scope>
    <source>
        <strain evidence="5 6">DSM 43828</strain>
    </source>
</reference>
<evidence type="ECO:0000313" key="5">
    <source>
        <dbReference type="EMBL" id="SMD15970.1"/>
    </source>
</evidence>
<dbReference type="EMBL" id="FWXV01000004">
    <property type="protein sequence ID" value="SMD15970.1"/>
    <property type="molecule type" value="Genomic_DNA"/>
</dbReference>
<dbReference type="GO" id="GO:0016491">
    <property type="term" value="F:oxidoreductase activity"/>
    <property type="evidence" value="ECO:0007669"/>
    <property type="project" value="UniProtKB-KW"/>
</dbReference>
<proteinExistence type="inferred from homology"/>
<evidence type="ECO:0000256" key="2">
    <source>
        <dbReference type="ARBA" id="ARBA00023002"/>
    </source>
</evidence>
<keyword evidence="6" id="KW-1185">Reference proteome</keyword>
<dbReference type="Proteomes" id="UP000192674">
    <property type="component" value="Unassembled WGS sequence"/>
</dbReference>
<accession>A0A1Y5XTK2</accession>
<dbReference type="InterPro" id="IPR036291">
    <property type="entry name" value="NAD(P)-bd_dom_sf"/>
</dbReference>
<dbReference type="PANTHER" id="PTHR22604">
    <property type="entry name" value="OXIDOREDUCTASES"/>
    <property type="match status" value="1"/>
</dbReference>
<keyword evidence="2" id="KW-0560">Oxidoreductase</keyword>
<sequence>MRLDIGLIGATQIAERAILVPASQRDNVTVRAVAASDVVRAREFAAKNGIERVHEDYDALVRDPDINVVYVSLHNSAHHLWAVRAASQGKHVVIEKPLCLTAEEFAEIDRVATANGVRVVEAIPTAGHPWQVAVREIIDTREFGSLQRIHTRIQFLPPADGSYRTRPELGGGIFFDTASYWLQAVQSTVGLDGASGEGESAFDGPNGTDTSFEARLKWADGTQATLDCSIGQKHVAEVEFFFESASVRVRNLLRPVAVPLPLNLSIKGERTEIRSFPPVGYYDAQLDRLFTTEDSAGERVALMAGIYAAARGALVRR</sequence>
<feature type="domain" description="GFO/IDH/MocA-like oxidoreductase" evidence="4">
    <location>
        <begin position="133"/>
        <end position="245"/>
    </location>
</feature>
<dbReference type="InterPro" id="IPR055170">
    <property type="entry name" value="GFO_IDH_MocA-like_dom"/>
</dbReference>
<evidence type="ECO:0000256" key="1">
    <source>
        <dbReference type="ARBA" id="ARBA00010928"/>
    </source>
</evidence>
<dbReference type="InterPro" id="IPR000683">
    <property type="entry name" value="Gfo/Idh/MocA-like_OxRdtase_N"/>
</dbReference>
<dbReference type="Gene3D" id="3.40.50.720">
    <property type="entry name" value="NAD(P)-binding Rossmann-like Domain"/>
    <property type="match status" value="1"/>
</dbReference>
<dbReference type="Pfam" id="PF22725">
    <property type="entry name" value="GFO_IDH_MocA_C3"/>
    <property type="match status" value="1"/>
</dbReference>
<evidence type="ECO:0000259" key="4">
    <source>
        <dbReference type="Pfam" id="PF22725"/>
    </source>
</evidence>
<dbReference type="RefSeq" id="WP_033389530.1">
    <property type="nucleotide sequence ID" value="NZ_FWXV01000004.1"/>
</dbReference>
<evidence type="ECO:0000259" key="3">
    <source>
        <dbReference type="Pfam" id="PF01408"/>
    </source>
</evidence>
<dbReference type="OrthoDB" id="9815825at2"/>
<organism evidence="5 6">
    <name type="scientific">Kibdelosporangium aridum</name>
    <dbReference type="NCBI Taxonomy" id="2030"/>
    <lineage>
        <taxon>Bacteria</taxon>
        <taxon>Bacillati</taxon>
        <taxon>Actinomycetota</taxon>
        <taxon>Actinomycetes</taxon>
        <taxon>Pseudonocardiales</taxon>
        <taxon>Pseudonocardiaceae</taxon>
        <taxon>Kibdelosporangium</taxon>
    </lineage>
</organism>
<dbReference type="SUPFAM" id="SSF51735">
    <property type="entry name" value="NAD(P)-binding Rossmann-fold domains"/>
    <property type="match status" value="1"/>
</dbReference>
<dbReference type="AlphaFoldDB" id="A0A1Y5XTK2"/>
<dbReference type="SUPFAM" id="SSF55347">
    <property type="entry name" value="Glyceraldehyde-3-phosphate dehydrogenase-like, C-terminal domain"/>
    <property type="match status" value="1"/>
</dbReference>
<protein>
    <submittedName>
        <fullName evidence="5">Predicted dehydrogenase</fullName>
    </submittedName>
</protein>
<dbReference type="InterPro" id="IPR050984">
    <property type="entry name" value="Gfo/Idh/MocA_domain"/>
</dbReference>
<gene>
    <name evidence="5" type="ORF">SAMN05661093_05369</name>
</gene>
<dbReference type="Gene3D" id="3.30.360.10">
    <property type="entry name" value="Dihydrodipicolinate Reductase, domain 2"/>
    <property type="match status" value="1"/>
</dbReference>
<comment type="similarity">
    <text evidence="1">Belongs to the Gfo/Idh/MocA family.</text>
</comment>
<dbReference type="PANTHER" id="PTHR22604:SF105">
    <property type="entry name" value="TRANS-1,2-DIHYDROBENZENE-1,2-DIOL DEHYDROGENASE"/>
    <property type="match status" value="1"/>
</dbReference>
<evidence type="ECO:0000313" key="6">
    <source>
        <dbReference type="Proteomes" id="UP000192674"/>
    </source>
</evidence>
<dbReference type="Pfam" id="PF01408">
    <property type="entry name" value="GFO_IDH_MocA"/>
    <property type="match status" value="1"/>
</dbReference>
<name>A0A1Y5XTK2_KIBAR</name>